<evidence type="ECO:0000259" key="1">
    <source>
        <dbReference type="Pfam" id="PF14748"/>
    </source>
</evidence>
<keyword evidence="3" id="KW-1185">Reference proteome</keyword>
<dbReference type="Gene3D" id="1.10.3730.10">
    <property type="entry name" value="ProC C-terminal domain-like"/>
    <property type="match status" value="1"/>
</dbReference>
<reference evidence="2 3" key="1">
    <citation type="submission" date="2020-08" db="EMBL/GenBank/DDBJ databases">
        <title>Genome sequence of Sphingomonas daechungensis KACC 18115T.</title>
        <authorList>
            <person name="Hyun D.-W."/>
            <person name="Bae J.-W."/>
        </authorList>
    </citation>
    <scope>NUCLEOTIDE SEQUENCE [LARGE SCALE GENOMIC DNA]</scope>
    <source>
        <strain evidence="2 3">KACC 18115</strain>
    </source>
</reference>
<proteinExistence type="predicted"/>
<accession>A0ABX6T549</accession>
<organism evidence="2 3">
    <name type="scientific">Sphingomonas daechungensis</name>
    <dbReference type="NCBI Taxonomy" id="1176646"/>
    <lineage>
        <taxon>Bacteria</taxon>
        <taxon>Pseudomonadati</taxon>
        <taxon>Pseudomonadota</taxon>
        <taxon>Alphaproteobacteria</taxon>
        <taxon>Sphingomonadales</taxon>
        <taxon>Sphingomonadaceae</taxon>
        <taxon>Sphingomonas</taxon>
    </lineage>
</organism>
<dbReference type="Proteomes" id="UP000516134">
    <property type="component" value="Chromosome"/>
</dbReference>
<evidence type="ECO:0000313" key="3">
    <source>
        <dbReference type="Proteomes" id="UP000516134"/>
    </source>
</evidence>
<feature type="domain" description="Pyrroline-5-carboxylate reductase dimerisation" evidence="1">
    <location>
        <begin position="1"/>
        <end position="60"/>
    </location>
</feature>
<gene>
    <name evidence="2" type="ORF">H9L15_12180</name>
</gene>
<protein>
    <recommendedName>
        <fullName evidence="1">Pyrroline-5-carboxylate reductase dimerisation domain-containing protein</fullName>
    </recommendedName>
</protein>
<dbReference type="EMBL" id="CP060780">
    <property type="protein sequence ID" value="QNP44534.1"/>
    <property type="molecule type" value="Genomic_DNA"/>
</dbReference>
<dbReference type="SUPFAM" id="SSF48179">
    <property type="entry name" value="6-phosphogluconate dehydrogenase C-terminal domain-like"/>
    <property type="match status" value="1"/>
</dbReference>
<name>A0ABX6T549_9SPHN</name>
<dbReference type="InterPro" id="IPR029036">
    <property type="entry name" value="P5CR_dimer"/>
</dbReference>
<dbReference type="Pfam" id="PF14748">
    <property type="entry name" value="P5CR_dimer"/>
    <property type="match status" value="1"/>
</dbReference>
<evidence type="ECO:0000313" key="2">
    <source>
        <dbReference type="EMBL" id="QNP44534.1"/>
    </source>
</evidence>
<dbReference type="InterPro" id="IPR008927">
    <property type="entry name" value="6-PGluconate_DH-like_C_sf"/>
</dbReference>
<sequence length="76" mass="7891">MLGTAWMAASTHESMGDVVRRVASPNGTTEAGLAVLRRDDVLDKLVSLTVSAASRRAAELAEEAKGPKLAQEAPSA</sequence>